<dbReference type="Pfam" id="PF11987">
    <property type="entry name" value="IF-2"/>
    <property type="match status" value="1"/>
</dbReference>
<feature type="compositionally biased region" description="Low complexity" evidence="13">
    <location>
        <begin position="275"/>
        <end position="284"/>
    </location>
</feature>
<dbReference type="FunFam" id="3.40.50.10050:FF:000001">
    <property type="entry name" value="Translation initiation factor IF-2"/>
    <property type="match status" value="1"/>
</dbReference>
<dbReference type="InterPro" id="IPR053905">
    <property type="entry name" value="EF-G-like_DII"/>
</dbReference>
<dbReference type="FunFam" id="2.40.30.10:FF:000007">
    <property type="entry name" value="Translation initiation factor IF-2"/>
    <property type="match status" value="1"/>
</dbReference>
<comment type="similarity">
    <text evidence="2 10 11">Belongs to the TRAFAC class translation factor GTPase superfamily. Classic translation factor GTPase family. IF-2 subfamily.</text>
</comment>
<feature type="compositionally biased region" description="Low complexity" evidence="13">
    <location>
        <begin position="256"/>
        <end position="268"/>
    </location>
</feature>
<dbReference type="InterPro" id="IPR000178">
    <property type="entry name" value="TF_IF2_bacterial-like"/>
</dbReference>
<dbReference type="InterPro" id="IPR000795">
    <property type="entry name" value="T_Tr_GTP-bd_dom"/>
</dbReference>
<feature type="compositionally biased region" description="Low complexity" evidence="13">
    <location>
        <begin position="292"/>
        <end position="303"/>
    </location>
</feature>
<organism evidence="15 16">
    <name type="scientific">Vulcanimicrobium alpinum</name>
    <dbReference type="NCBI Taxonomy" id="3016050"/>
    <lineage>
        <taxon>Bacteria</taxon>
        <taxon>Bacillati</taxon>
        <taxon>Vulcanimicrobiota</taxon>
        <taxon>Vulcanimicrobiia</taxon>
        <taxon>Vulcanimicrobiales</taxon>
        <taxon>Vulcanimicrobiaceae</taxon>
        <taxon>Vulcanimicrobium</taxon>
    </lineage>
</organism>
<dbReference type="Pfam" id="PF03144">
    <property type="entry name" value="GTP_EFTU_D2"/>
    <property type="match status" value="1"/>
</dbReference>
<protein>
    <recommendedName>
        <fullName evidence="3 10">Translation initiation factor IF-2</fullName>
    </recommendedName>
</protein>
<dbReference type="InterPro" id="IPR004161">
    <property type="entry name" value="EFTu-like_2"/>
</dbReference>
<dbReference type="PANTHER" id="PTHR43381:SF5">
    <property type="entry name" value="TR-TYPE G DOMAIN-CONTAINING PROTEIN"/>
    <property type="match status" value="1"/>
</dbReference>
<comment type="function">
    <text evidence="9 10 11">One of the essential components for the initiation of protein synthesis. Protects formylmethionyl-tRNA from spontaneous hydrolysis and promotes its binding to the 30S ribosomal subunits. Also involved in the hydrolysis of GTP during the formation of the 70S ribosomal complex.</text>
</comment>
<reference evidence="15 16" key="1">
    <citation type="journal article" date="2022" name="ISME Commun">
        <title>Vulcanimicrobium alpinus gen. nov. sp. nov., the first cultivated representative of the candidate phylum 'Eremiobacterota', is a metabolically versatile aerobic anoxygenic phototroph.</title>
        <authorList>
            <person name="Yabe S."/>
            <person name="Muto K."/>
            <person name="Abe K."/>
            <person name="Yokota A."/>
            <person name="Staudigel H."/>
            <person name="Tebo B.M."/>
        </authorList>
    </citation>
    <scope>NUCLEOTIDE SEQUENCE [LARGE SCALE GENOMIC DNA]</scope>
    <source>
        <strain evidence="15 16">WC8-2</strain>
    </source>
</reference>
<dbReference type="PROSITE" id="PS01176">
    <property type="entry name" value="IF2"/>
    <property type="match status" value="1"/>
</dbReference>
<dbReference type="InterPro" id="IPR015760">
    <property type="entry name" value="TIF_IF2"/>
</dbReference>
<feature type="binding site" evidence="10">
    <location>
        <begin position="480"/>
        <end position="487"/>
    </location>
    <ligand>
        <name>GTP</name>
        <dbReference type="ChEBI" id="CHEBI:37565"/>
    </ligand>
</feature>
<evidence type="ECO:0000256" key="4">
    <source>
        <dbReference type="ARBA" id="ARBA00022490"/>
    </source>
</evidence>
<feature type="domain" description="Tr-type G" evidence="14">
    <location>
        <begin position="471"/>
        <end position="640"/>
    </location>
</feature>
<name>A0AAN1XY17_UNVUL</name>
<evidence type="ECO:0000256" key="1">
    <source>
        <dbReference type="ARBA" id="ARBA00004496"/>
    </source>
</evidence>
<feature type="compositionally biased region" description="Low complexity" evidence="13">
    <location>
        <begin position="161"/>
        <end position="197"/>
    </location>
</feature>
<dbReference type="Pfam" id="PF00009">
    <property type="entry name" value="GTP_EFTU"/>
    <property type="match status" value="1"/>
</dbReference>
<dbReference type="InterPro" id="IPR023115">
    <property type="entry name" value="TIF_IF2_dom3"/>
</dbReference>
<dbReference type="InterPro" id="IPR036925">
    <property type="entry name" value="TIF_IF2_dom3_sf"/>
</dbReference>
<dbReference type="FunFam" id="3.40.50.300:FF:000019">
    <property type="entry name" value="Translation initiation factor IF-2"/>
    <property type="match status" value="1"/>
</dbReference>
<dbReference type="Gene3D" id="3.40.50.10050">
    <property type="entry name" value="Translation initiation factor IF- 2, domain 3"/>
    <property type="match status" value="1"/>
</dbReference>
<evidence type="ECO:0000256" key="7">
    <source>
        <dbReference type="ARBA" id="ARBA00022917"/>
    </source>
</evidence>
<sequence length="977" mass="101444">MATGKPRIFELAKELGMTSKDLLALFGRLGLEAKNQLSVVEPKVADLLRAQLKGAKAAPKAKPAAASAPAPVAVAQAAPPAAPPVAQAAPVAAAPAAPSPAAPVAPAAPPAPANGVAASAPPAESPAPSSPAVTPSAPSAPSGKPAAPSAPVPQLRPVPNAPVRRAAPPTQQPAAPAAEMPAAAAPAAATPQGTSAAPPRPGVVPRPGQPGPLPPRRPSAPNEPIPTLQPVPSGQSSIRPPRPPARPLNPPGQGNGQIPGRPGVAPRPGQGGPGQYQQPRPGTPGAQGAGPGAPRRPAGNGPFRPIPGATAPGGARPFTPRPGGPMSPPSGGGPSPSSGAPGGRPGGRGRSTREQLEAKKARDAEMLLEKQRRRKGGADYERHDDPSKKLESIEIPDVLTVQELATSMIVPAADVIRELIRMGTMATINQNISSDQAIAVARKFGFNAIVKEAGEEVVVEQEEDKPEMLQPRPPVVTVLGHVDHGKTSLLDRIRAANVAGGEAGGITQKIGAYTVSQDGRPITFIDTPGHEAFTAMRARGAKVTDVAILVVAADDGVMPQTREAISHIKAANVPIVVAINKMDKEDAQPDRVKQQLTEEGLQPVEWGGKIEMVPVSARTGNNIAQLLETVLLEADLKELKANPHRRASGVVIESALDRGRGPVATVLVQTGTLRVGDVVVVGPTYGKIRALIDDKGKQTKKAGPSVPVEIMGLGDVPSAGDTLMVVSDEKTAREAAAKRSTKRRDVRMAASAGGARVSLETFMQMPADSGQKTLNLILKADGQGSVEALRSRVESLSTSEVDIRVILAGVGGITENDVNLASASNAVLIGFNIRPDEAVKRLAESDQVDLRFYQVIYDVENDLKKAMVGMLAPKFREVVLGRAEVREIFKVSKVGTIAGCYVQSGKITRNSKVRVLRDAAVVFDGEIESLRRFKDDVREVNENFECGIQVARFADLKAGDVIEAWTSELVAPELQPA</sequence>
<feature type="compositionally biased region" description="Low complexity" evidence="13">
    <location>
        <begin position="130"/>
        <end position="147"/>
    </location>
</feature>
<keyword evidence="4 10" id="KW-0963">Cytoplasm</keyword>
<evidence type="ECO:0000256" key="3">
    <source>
        <dbReference type="ARBA" id="ARBA00020675"/>
    </source>
</evidence>
<dbReference type="InterPro" id="IPR027417">
    <property type="entry name" value="P-loop_NTPase"/>
</dbReference>
<gene>
    <name evidence="10" type="primary">infB</name>
    <name evidence="15" type="ORF">WPS_23200</name>
</gene>
<dbReference type="SUPFAM" id="SSF50447">
    <property type="entry name" value="Translation proteins"/>
    <property type="match status" value="2"/>
</dbReference>
<evidence type="ECO:0000256" key="10">
    <source>
        <dbReference type="HAMAP-Rule" id="MF_00100"/>
    </source>
</evidence>
<evidence type="ECO:0000256" key="5">
    <source>
        <dbReference type="ARBA" id="ARBA00022540"/>
    </source>
</evidence>
<feature type="compositionally biased region" description="Pro residues" evidence="13">
    <location>
        <begin position="148"/>
        <end position="160"/>
    </location>
</feature>
<dbReference type="AlphaFoldDB" id="A0AAN1XY17"/>
<dbReference type="GO" id="GO:0003743">
    <property type="term" value="F:translation initiation factor activity"/>
    <property type="evidence" value="ECO:0007669"/>
    <property type="project" value="UniProtKB-UniRule"/>
</dbReference>
<dbReference type="PROSITE" id="PS51722">
    <property type="entry name" value="G_TR_2"/>
    <property type="match status" value="1"/>
</dbReference>
<dbReference type="SUPFAM" id="SSF52156">
    <property type="entry name" value="Initiation factor IF2/eIF5b, domain 3"/>
    <property type="match status" value="1"/>
</dbReference>
<evidence type="ECO:0000313" key="16">
    <source>
        <dbReference type="Proteomes" id="UP001317532"/>
    </source>
</evidence>
<feature type="binding site" evidence="10">
    <location>
        <begin position="580"/>
        <end position="583"/>
    </location>
    <ligand>
        <name>GTP</name>
        <dbReference type="ChEBI" id="CHEBI:37565"/>
    </ligand>
</feature>
<dbReference type="InterPro" id="IPR005225">
    <property type="entry name" value="Small_GTP-bd"/>
</dbReference>
<feature type="compositionally biased region" description="Pro residues" evidence="13">
    <location>
        <begin position="240"/>
        <end position="250"/>
    </location>
</feature>
<dbReference type="CDD" id="cd03692">
    <property type="entry name" value="mtIF2_IVc"/>
    <property type="match status" value="1"/>
</dbReference>
<accession>A0AAN1XY17</accession>
<dbReference type="PANTHER" id="PTHR43381">
    <property type="entry name" value="TRANSLATION INITIATION FACTOR IF-2-RELATED"/>
    <property type="match status" value="1"/>
</dbReference>
<dbReference type="PRINTS" id="PR01217">
    <property type="entry name" value="PRICHEXTENSN"/>
</dbReference>
<feature type="binding site" evidence="10">
    <location>
        <begin position="526"/>
        <end position="530"/>
    </location>
    <ligand>
        <name>GTP</name>
        <dbReference type="ChEBI" id="CHEBI:37565"/>
    </ligand>
</feature>
<dbReference type="KEGG" id="vab:WPS_23200"/>
<dbReference type="Pfam" id="PF22042">
    <property type="entry name" value="EF-G_D2"/>
    <property type="match status" value="1"/>
</dbReference>
<dbReference type="NCBIfam" id="TIGR00231">
    <property type="entry name" value="small_GTP"/>
    <property type="match status" value="1"/>
</dbReference>
<dbReference type="EMBL" id="AP025523">
    <property type="protein sequence ID" value="BDE07044.1"/>
    <property type="molecule type" value="Genomic_DNA"/>
</dbReference>
<dbReference type="HAMAP" id="MF_00100_B">
    <property type="entry name" value="IF_2_B"/>
    <property type="match status" value="1"/>
</dbReference>
<keyword evidence="5 10" id="KW-0396">Initiation factor</keyword>
<feature type="region of interest" description="Disordered" evidence="13">
    <location>
        <begin position="96"/>
        <end position="387"/>
    </location>
</feature>
<dbReference type="CDD" id="cd01887">
    <property type="entry name" value="IF2_eIF5B"/>
    <property type="match status" value="1"/>
</dbReference>
<dbReference type="FunFam" id="2.40.30.10:FF:000008">
    <property type="entry name" value="Translation initiation factor IF-2"/>
    <property type="match status" value="1"/>
</dbReference>
<dbReference type="GO" id="GO:0005829">
    <property type="term" value="C:cytosol"/>
    <property type="evidence" value="ECO:0007669"/>
    <property type="project" value="TreeGrafter"/>
</dbReference>
<dbReference type="RefSeq" id="WP_317994662.1">
    <property type="nucleotide sequence ID" value="NZ_AP025523.1"/>
</dbReference>
<dbReference type="Gene3D" id="3.40.50.300">
    <property type="entry name" value="P-loop containing nucleotide triphosphate hydrolases"/>
    <property type="match status" value="1"/>
</dbReference>
<keyword evidence="6 10" id="KW-0547">Nucleotide-binding</keyword>
<dbReference type="Gene3D" id="2.40.30.10">
    <property type="entry name" value="Translation factors"/>
    <property type="match status" value="2"/>
</dbReference>
<evidence type="ECO:0000256" key="11">
    <source>
        <dbReference type="RuleBase" id="RU000644"/>
    </source>
</evidence>
<evidence type="ECO:0000256" key="2">
    <source>
        <dbReference type="ARBA" id="ARBA00007733"/>
    </source>
</evidence>
<dbReference type="InterPro" id="IPR009000">
    <property type="entry name" value="Transl_B-barrel_sf"/>
</dbReference>
<feature type="compositionally biased region" description="Pro residues" evidence="13">
    <location>
        <begin position="319"/>
        <end position="328"/>
    </location>
</feature>
<comment type="subcellular location">
    <subcellularLocation>
        <location evidence="1 10 12">Cytoplasm</location>
    </subcellularLocation>
</comment>
<evidence type="ECO:0000256" key="8">
    <source>
        <dbReference type="ARBA" id="ARBA00023134"/>
    </source>
</evidence>
<dbReference type="Gene3D" id="1.10.10.2480">
    <property type="match status" value="1"/>
</dbReference>
<keyword evidence="16" id="KW-1185">Reference proteome</keyword>
<dbReference type="Pfam" id="PF04760">
    <property type="entry name" value="IF2_N"/>
    <property type="match status" value="2"/>
</dbReference>
<dbReference type="NCBIfam" id="TIGR00487">
    <property type="entry name" value="IF-2"/>
    <property type="match status" value="1"/>
</dbReference>
<keyword evidence="8 10" id="KW-0342">GTP-binding</keyword>
<dbReference type="CDD" id="cd03702">
    <property type="entry name" value="IF2_mtIF2_II"/>
    <property type="match status" value="1"/>
</dbReference>
<dbReference type="InterPro" id="IPR044145">
    <property type="entry name" value="IF2_II"/>
</dbReference>
<keyword evidence="7 10" id="KW-0648">Protein biosynthesis</keyword>
<evidence type="ECO:0000259" key="14">
    <source>
        <dbReference type="PROSITE" id="PS51722"/>
    </source>
</evidence>
<feature type="compositionally biased region" description="Low complexity" evidence="13">
    <location>
        <begin position="113"/>
        <end position="122"/>
    </location>
</feature>
<dbReference type="GO" id="GO:0005525">
    <property type="term" value="F:GTP binding"/>
    <property type="evidence" value="ECO:0007669"/>
    <property type="project" value="UniProtKB-KW"/>
</dbReference>
<feature type="region of interest" description="G-domain" evidence="10">
    <location>
        <begin position="474"/>
        <end position="622"/>
    </location>
</feature>
<dbReference type="SUPFAM" id="SSF52540">
    <property type="entry name" value="P-loop containing nucleoside triphosphate hydrolases"/>
    <property type="match status" value="1"/>
</dbReference>
<feature type="compositionally biased region" description="Gly residues" evidence="13">
    <location>
        <begin position="330"/>
        <end position="349"/>
    </location>
</feature>
<evidence type="ECO:0000256" key="13">
    <source>
        <dbReference type="SAM" id="MobiDB-lite"/>
    </source>
</evidence>
<evidence type="ECO:0000256" key="9">
    <source>
        <dbReference type="ARBA" id="ARBA00025162"/>
    </source>
</evidence>
<dbReference type="GO" id="GO:0003924">
    <property type="term" value="F:GTPase activity"/>
    <property type="evidence" value="ECO:0007669"/>
    <property type="project" value="UniProtKB-UniRule"/>
</dbReference>
<feature type="compositionally biased region" description="Pro residues" evidence="13">
    <location>
        <begin position="97"/>
        <end position="112"/>
    </location>
</feature>
<evidence type="ECO:0000256" key="12">
    <source>
        <dbReference type="RuleBase" id="RU000645"/>
    </source>
</evidence>
<evidence type="ECO:0000313" key="15">
    <source>
        <dbReference type="EMBL" id="BDE07044.1"/>
    </source>
</evidence>
<feature type="compositionally biased region" description="Pro residues" evidence="13">
    <location>
        <begin position="198"/>
        <end position="229"/>
    </location>
</feature>
<feature type="compositionally biased region" description="Basic and acidic residues" evidence="13">
    <location>
        <begin position="351"/>
        <end position="387"/>
    </location>
</feature>
<dbReference type="InterPro" id="IPR006847">
    <property type="entry name" value="IF2_N"/>
</dbReference>
<proteinExistence type="inferred from homology"/>
<dbReference type="Proteomes" id="UP001317532">
    <property type="component" value="Chromosome"/>
</dbReference>
<evidence type="ECO:0000256" key="6">
    <source>
        <dbReference type="ARBA" id="ARBA00022741"/>
    </source>
</evidence>